<accession>A0ABR3END4</accession>
<name>A0ABR3END4_9AGAR</name>
<comment type="caution">
    <text evidence="2">The sequence shown here is derived from an EMBL/GenBank/DDBJ whole genome shotgun (WGS) entry which is preliminary data.</text>
</comment>
<organism evidence="2 3">
    <name type="scientific">Marasmius crinis-equi</name>
    <dbReference type="NCBI Taxonomy" id="585013"/>
    <lineage>
        <taxon>Eukaryota</taxon>
        <taxon>Fungi</taxon>
        <taxon>Dikarya</taxon>
        <taxon>Basidiomycota</taxon>
        <taxon>Agaricomycotina</taxon>
        <taxon>Agaricomycetes</taxon>
        <taxon>Agaricomycetidae</taxon>
        <taxon>Agaricales</taxon>
        <taxon>Marasmiineae</taxon>
        <taxon>Marasmiaceae</taxon>
        <taxon>Marasmius</taxon>
    </lineage>
</organism>
<proteinExistence type="predicted"/>
<dbReference type="Proteomes" id="UP001465976">
    <property type="component" value="Unassembled WGS sequence"/>
</dbReference>
<sequence>MASTPSTFVAPRTPLTFSSDAFFHVLMHIEVKDQHLVFLWTTCRGASKDFKDAVERVFITRHLKKTSLKVDADLFEYCNALNDGEIVTQIRRHANNSPLPGLKFNFKKLEIKVNWMGMYSEWCREKEHKRHVGNMVDDLEPQILEMQRKVERGEMREMDSFGWILDTYGNPYDDAWKQIRRERLSQHFREGMNWDLDSDDEETISRGYERLKEVIYFVSLEDPYSGEEFVSEDEEGSASEGNSEVNEADED</sequence>
<protein>
    <submittedName>
        <fullName evidence="2">Uncharacterized protein</fullName>
    </submittedName>
</protein>
<evidence type="ECO:0000313" key="3">
    <source>
        <dbReference type="Proteomes" id="UP001465976"/>
    </source>
</evidence>
<dbReference type="EMBL" id="JBAHYK010002802">
    <property type="protein sequence ID" value="KAL0564402.1"/>
    <property type="molecule type" value="Genomic_DNA"/>
</dbReference>
<gene>
    <name evidence="2" type="ORF">V5O48_017645</name>
</gene>
<evidence type="ECO:0000313" key="2">
    <source>
        <dbReference type="EMBL" id="KAL0564402.1"/>
    </source>
</evidence>
<feature type="region of interest" description="Disordered" evidence="1">
    <location>
        <begin position="226"/>
        <end position="251"/>
    </location>
</feature>
<evidence type="ECO:0000256" key="1">
    <source>
        <dbReference type="SAM" id="MobiDB-lite"/>
    </source>
</evidence>
<reference evidence="2 3" key="1">
    <citation type="submission" date="2024-02" db="EMBL/GenBank/DDBJ databases">
        <title>A draft genome for the cacao thread blight pathogen Marasmius crinis-equi.</title>
        <authorList>
            <person name="Cohen S.P."/>
            <person name="Baruah I.K."/>
            <person name="Amoako-Attah I."/>
            <person name="Bukari Y."/>
            <person name="Meinhardt L.W."/>
            <person name="Bailey B.A."/>
        </authorList>
    </citation>
    <scope>NUCLEOTIDE SEQUENCE [LARGE SCALE GENOMIC DNA]</scope>
    <source>
        <strain evidence="2 3">GH-76</strain>
    </source>
</reference>
<keyword evidence="3" id="KW-1185">Reference proteome</keyword>